<dbReference type="EMBL" id="LT629973">
    <property type="protein sequence ID" value="SEH93272.1"/>
    <property type="molecule type" value="Genomic_DNA"/>
</dbReference>
<dbReference type="AlphaFoldDB" id="A0A1C7PDA1"/>
<keyword evidence="3" id="KW-1185">Reference proteome</keyword>
<sequence>MPGKYEWRKAEKALYLPSCRPARIDVPPCSFLMMEGRGDPNGPEFASCVEILYALSYGIRMLPKKGIVPEGYVEYAVYPLEATWVNPEDGSAASLAGKDFVYTAMIRQPAFVTQGLVEQVMEMVAAKKKLPRLGEAVFDTVDEGLCVQMMHTGPYDDEPASFAAMDAFCAEEGLIRTSSRHREIYLSDPRKTEPSKWKTVLRYGVREA</sequence>
<dbReference type="OrthoDB" id="4772335at2"/>
<dbReference type="Gene3D" id="3.20.80.10">
    <property type="entry name" value="Regulatory factor, effector binding domain"/>
    <property type="match status" value="1"/>
</dbReference>
<accession>A0A1C7PDA1</accession>
<dbReference type="Proteomes" id="UP000176204">
    <property type="component" value="Chromosome I"/>
</dbReference>
<dbReference type="InterPro" id="IPR029442">
    <property type="entry name" value="GyrI-like"/>
</dbReference>
<organism evidence="2 3">
    <name type="scientific">Akkermansia glycaniphila</name>
    <dbReference type="NCBI Taxonomy" id="1679444"/>
    <lineage>
        <taxon>Bacteria</taxon>
        <taxon>Pseudomonadati</taxon>
        <taxon>Verrucomicrobiota</taxon>
        <taxon>Verrucomicrobiia</taxon>
        <taxon>Verrucomicrobiales</taxon>
        <taxon>Akkermansiaceae</taxon>
        <taxon>Akkermansia</taxon>
    </lineage>
</organism>
<dbReference type="PATRIC" id="fig|1679444.3.peg.1794"/>
<evidence type="ECO:0000313" key="3">
    <source>
        <dbReference type="Proteomes" id="UP000176204"/>
    </source>
</evidence>
<name>A0A1C7PDA1_9BACT</name>
<evidence type="ECO:0000313" key="2">
    <source>
        <dbReference type="EMBL" id="SEH93272.1"/>
    </source>
</evidence>
<protein>
    <submittedName>
        <fullName evidence="2">Regulatory factor effector binding domain</fullName>
    </submittedName>
</protein>
<gene>
    <name evidence="2" type="ORF">PYTT_1827</name>
</gene>
<dbReference type="KEGG" id="agl:PYTT_1827"/>
<dbReference type="Pfam" id="PF06445">
    <property type="entry name" value="GyrI-like"/>
    <property type="match status" value="1"/>
</dbReference>
<dbReference type="SUPFAM" id="SSF55136">
    <property type="entry name" value="Probable bacterial effector-binding domain"/>
    <property type="match status" value="1"/>
</dbReference>
<dbReference type="PIRSF" id="PIRSF031644">
    <property type="entry name" value="UCP031644"/>
    <property type="match status" value="1"/>
</dbReference>
<evidence type="ECO:0000259" key="1">
    <source>
        <dbReference type="Pfam" id="PF06445"/>
    </source>
</evidence>
<reference evidence="3" key="1">
    <citation type="submission" date="2016-09" db="EMBL/GenBank/DDBJ databases">
        <authorList>
            <person name="Koehorst J."/>
        </authorList>
    </citation>
    <scope>NUCLEOTIDE SEQUENCE [LARGE SCALE GENOMIC DNA]</scope>
</reference>
<dbReference type="STRING" id="1679444.PYTT_1827"/>
<dbReference type="RefSeq" id="WP_067777793.1">
    <property type="nucleotide sequence ID" value="NZ_LIGX01000041.1"/>
</dbReference>
<feature type="domain" description="GyrI-like small molecule binding" evidence="1">
    <location>
        <begin position="25"/>
        <end position="199"/>
    </location>
</feature>
<proteinExistence type="predicted"/>
<dbReference type="InterPro" id="IPR008319">
    <property type="entry name" value="GyrI-like_CCH_Lin2189-like"/>
</dbReference>
<dbReference type="InterPro" id="IPR011256">
    <property type="entry name" value="Reg_factor_effector_dom_sf"/>
</dbReference>